<keyword evidence="4" id="KW-0813">Transport</keyword>
<evidence type="ECO:0000256" key="9">
    <source>
        <dbReference type="RuleBase" id="RU363043"/>
    </source>
</evidence>
<feature type="transmembrane region" description="Helical" evidence="9">
    <location>
        <begin position="412"/>
        <end position="431"/>
    </location>
</feature>
<comment type="subcellular location">
    <subcellularLocation>
        <location evidence="9">Cell inner membrane</location>
        <topology evidence="9">Multi-pass membrane protein</topology>
    </subcellularLocation>
    <subcellularLocation>
        <location evidence="1">Cell membrane</location>
        <topology evidence="1">Multi-pass membrane protein</topology>
    </subcellularLocation>
</comment>
<dbReference type="GO" id="GO:0005886">
    <property type="term" value="C:plasma membrane"/>
    <property type="evidence" value="ECO:0007669"/>
    <property type="project" value="UniProtKB-SubCell"/>
</dbReference>
<dbReference type="InterPro" id="IPR035906">
    <property type="entry name" value="MetI-like_sf"/>
</dbReference>
<keyword evidence="8 9" id="KW-0472">Membrane</keyword>
<evidence type="ECO:0000256" key="5">
    <source>
        <dbReference type="ARBA" id="ARBA00022475"/>
    </source>
</evidence>
<dbReference type="EMBL" id="BMIQ01000001">
    <property type="protein sequence ID" value="GGD94948.1"/>
    <property type="molecule type" value="Genomic_DNA"/>
</dbReference>
<dbReference type="GO" id="GO:0005315">
    <property type="term" value="F:phosphate transmembrane transporter activity"/>
    <property type="evidence" value="ECO:0007669"/>
    <property type="project" value="InterPro"/>
</dbReference>
<evidence type="ECO:0000313" key="12">
    <source>
        <dbReference type="Proteomes" id="UP000644699"/>
    </source>
</evidence>
<feature type="transmembrane region" description="Helical" evidence="9">
    <location>
        <begin position="33"/>
        <end position="56"/>
    </location>
</feature>
<dbReference type="AlphaFoldDB" id="A0A916ZGL4"/>
<evidence type="ECO:0000256" key="1">
    <source>
        <dbReference type="ARBA" id="ARBA00004651"/>
    </source>
</evidence>
<feature type="transmembrane region" description="Helical" evidence="9">
    <location>
        <begin position="266"/>
        <end position="286"/>
    </location>
</feature>
<dbReference type="Pfam" id="PF11812">
    <property type="entry name" value="DUF3333"/>
    <property type="match status" value="1"/>
</dbReference>
<sequence length="439" mass="47468">MTDASIQSGMSAARPASRRDIGLRKRYAAERRFRFYGAAAIAIGLIFLALLLWSVVSKGYTAFWQTELRLPITFSQQIVDPKNTGGKDERALTTANYPKLAQDAIAGVLGIDAGDRAALRDAQKLVSQGARTSLRDVVMGDLTAIGQTRDVWVPAASEVDSAVKGQFDLSVEESRRPINDRQLAWINELREKGLLQQRFNWGLITNGASSRAETAGVGVAIVGSFTMMMIVLVLSLPIGVAASIYLEEFAPKNRFTDFIEVNINNLAAVPSIVYGLLGLAVFVNWFGLPRSAALVGGLVLTLMTLPTIIIATRAALKAVPPSIRAAALGLGASKMQMVFHHVLPLAVPGILTGTIIGLAHALGETAPLLLIGMVAFVANYPTTPLDPSTALPVQIYMWANEAERAFVERTSGAIMILLVFLALMNLSAVLLRRRFERRW</sequence>
<reference evidence="11" key="2">
    <citation type="submission" date="2020-09" db="EMBL/GenBank/DDBJ databases">
        <authorList>
            <person name="Sun Q."/>
            <person name="Zhou Y."/>
        </authorList>
    </citation>
    <scope>NUCLEOTIDE SEQUENCE</scope>
    <source>
        <strain evidence="11">CGMCC 1.15367</strain>
    </source>
</reference>
<feature type="domain" description="ABC transmembrane type-1" evidence="10">
    <location>
        <begin position="221"/>
        <end position="427"/>
    </location>
</feature>
<reference evidence="11" key="1">
    <citation type="journal article" date="2014" name="Int. J. Syst. Evol. Microbiol.">
        <title>Complete genome sequence of Corynebacterium casei LMG S-19264T (=DSM 44701T), isolated from a smear-ripened cheese.</title>
        <authorList>
            <consortium name="US DOE Joint Genome Institute (JGI-PGF)"/>
            <person name="Walter F."/>
            <person name="Albersmeier A."/>
            <person name="Kalinowski J."/>
            <person name="Ruckert C."/>
        </authorList>
    </citation>
    <scope>NUCLEOTIDE SEQUENCE</scope>
    <source>
        <strain evidence="11">CGMCC 1.15367</strain>
    </source>
</reference>
<organism evidence="11 12">
    <name type="scientific">Aureimonas endophytica</name>
    <dbReference type="NCBI Taxonomy" id="2027858"/>
    <lineage>
        <taxon>Bacteria</taxon>
        <taxon>Pseudomonadati</taxon>
        <taxon>Pseudomonadota</taxon>
        <taxon>Alphaproteobacteria</taxon>
        <taxon>Hyphomicrobiales</taxon>
        <taxon>Aurantimonadaceae</taxon>
        <taxon>Aureimonas</taxon>
    </lineage>
</organism>
<evidence type="ECO:0000256" key="3">
    <source>
        <dbReference type="ARBA" id="ARBA00016864"/>
    </source>
</evidence>
<evidence type="ECO:0000256" key="6">
    <source>
        <dbReference type="ARBA" id="ARBA00022692"/>
    </source>
</evidence>
<protein>
    <recommendedName>
        <fullName evidence="3 9">Phosphate transport system permease protein PstA</fullName>
    </recommendedName>
</protein>
<keyword evidence="5 9" id="KW-1003">Cell membrane</keyword>
<name>A0A916ZGL4_9HYPH</name>
<feature type="transmembrane region" description="Helical" evidence="9">
    <location>
        <begin position="219"/>
        <end position="246"/>
    </location>
</feature>
<feature type="transmembrane region" description="Helical" evidence="9">
    <location>
        <begin position="292"/>
        <end position="316"/>
    </location>
</feature>
<comment type="similarity">
    <text evidence="2 9">Belongs to the binding-protein-dependent transport system permease family. CysTW subfamily.</text>
</comment>
<evidence type="ECO:0000256" key="2">
    <source>
        <dbReference type="ARBA" id="ARBA00007069"/>
    </source>
</evidence>
<dbReference type="InterPro" id="IPR000515">
    <property type="entry name" value="MetI-like"/>
</dbReference>
<dbReference type="PANTHER" id="PTHR43470">
    <property type="entry name" value="PHOSPHATE TRANSPORT SYSTEM PERMEASE PROTEIN PSTA-RELATED"/>
    <property type="match status" value="1"/>
</dbReference>
<feature type="transmembrane region" description="Helical" evidence="9">
    <location>
        <begin position="337"/>
        <end position="362"/>
    </location>
</feature>
<proteinExistence type="inferred from homology"/>
<keyword evidence="6 9" id="KW-0812">Transmembrane</keyword>
<dbReference type="InterPro" id="IPR005672">
    <property type="entry name" value="Phosphate_PstA"/>
</dbReference>
<dbReference type="RefSeq" id="WP_188907271.1">
    <property type="nucleotide sequence ID" value="NZ_BMIQ01000001.1"/>
</dbReference>
<evidence type="ECO:0000313" key="11">
    <source>
        <dbReference type="EMBL" id="GGD94948.1"/>
    </source>
</evidence>
<dbReference type="Gene3D" id="1.10.3720.10">
    <property type="entry name" value="MetI-like"/>
    <property type="match status" value="1"/>
</dbReference>
<dbReference type="NCBIfam" id="TIGR00974">
    <property type="entry name" value="3a0107s02c"/>
    <property type="match status" value="1"/>
</dbReference>
<keyword evidence="7 9" id="KW-1133">Transmembrane helix</keyword>
<comment type="caution">
    <text evidence="11">The sequence shown here is derived from an EMBL/GenBank/DDBJ whole genome shotgun (WGS) entry which is preliminary data.</text>
</comment>
<dbReference type="GO" id="GO:0035435">
    <property type="term" value="P:phosphate ion transmembrane transport"/>
    <property type="evidence" value="ECO:0007669"/>
    <property type="project" value="InterPro"/>
</dbReference>
<gene>
    <name evidence="11" type="primary">pstA</name>
    <name evidence="11" type="ORF">GCM10011390_12120</name>
</gene>
<evidence type="ECO:0000256" key="8">
    <source>
        <dbReference type="ARBA" id="ARBA00023136"/>
    </source>
</evidence>
<accession>A0A916ZGL4</accession>
<dbReference type="CDD" id="cd06261">
    <property type="entry name" value="TM_PBP2"/>
    <property type="match status" value="1"/>
</dbReference>
<dbReference type="InterPro" id="IPR024573">
    <property type="entry name" value="DUF3333"/>
</dbReference>
<keyword evidence="12" id="KW-1185">Reference proteome</keyword>
<dbReference type="PROSITE" id="PS50928">
    <property type="entry name" value="ABC_TM1"/>
    <property type="match status" value="1"/>
</dbReference>
<dbReference type="Proteomes" id="UP000644699">
    <property type="component" value="Unassembled WGS sequence"/>
</dbReference>
<dbReference type="SUPFAM" id="SSF161098">
    <property type="entry name" value="MetI-like"/>
    <property type="match status" value="1"/>
</dbReference>
<evidence type="ECO:0000256" key="7">
    <source>
        <dbReference type="ARBA" id="ARBA00022989"/>
    </source>
</evidence>
<dbReference type="Pfam" id="PF00528">
    <property type="entry name" value="BPD_transp_1"/>
    <property type="match status" value="1"/>
</dbReference>
<evidence type="ECO:0000259" key="10">
    <source>
        <dbReference type="PROSITE" id="PS50928"/>
    </source>
</evidence>
<evidence type="ECO:0000256" key="4">
    <source>
        <dbReference type="ARBA" id="ARBA00022448"/>
    </source>
</evidence>